<accession>A0ABY1ZNC5</accession>
<gene>
    <name evidence="1" type="ORF">EZI54_05920</name>
</gene>
<sequence length="154" mass="17658">MSRGYKAISLFWADGYPPGALNGDPTGLVFCSKEADLNFPMEDRYFRARYRKLDTSRRLSNGFRSDLKFQADSDNRLVFALYPEFETLSDEHIVGEGSEALGEGTLIIRKPIYEDRNGYFDLIRERVKIGAKAYLVEGSRKIVELEIFEVINEI</sequence>
<dbReference type="RefSeq" id="WP_131480010.1">
    <property type="nucleotide sequence ID" value="NZ_SJDL01000006.1"/>
</dbReference>
<dbReference type="Proteomes" id="UP000313645">
    <property type="component" value="Unassembled WGS sequence"/>
</dbReference>
<organism evidence="1 2">
    <name type="scientific">Marinobacter halodurans</name>
    <dbReference type="NCBI Taxonomy" id="2528979"/>
    <lineage>
        <taxon>Bacteria</taxon>
        <taxon>Pseudomonadati</taxon>
        <taxon>Pseudomonadota</taxon>
        <taxon>Gammaproteobacteria</taxon>
        <taxon>Pseudomonadales</taxon>
        <taxon>Marinobacteraceae</taxon>
        <taxon>Marinobacter</taxon>
    </lineage>
</organism>
<reference evidence="1 2" key="1">
    <citation type="submission" date="2019-02" db="EMBL/GenBank/DDBJ databases">
        <title>Marinobacter halodurans sp. nov., a marine bacterium isolated from sea tidal flat.</title>
        <authorList>
            <person name="Yoo Y."/>
            <person name="Lee D.W."/>
            <person name="Kim B.S."/>
            <person name="Kim J.-J."/>
        </authorList>
    </citation>
    <scope>NUCLEOTIDE SEQUENCE [LARGE SCALE GENOMIC DNA]</scope>
    <source>
        <strain evidence="1 2">YJ-S3-2</strain>
    </source>
</reference>
<evidence type="ECO:0000313" key="2">
    <source>
        <dbReference type="Proteomes" id="UP000313645"/>
    </source>
</evidence>
<dbReference type="EMBL" id="SJDL01000006">
    <property type="protein sequence ID" value="TBW57985.1"/>
    <property type="molecule type" value="Genomic_DNA"/>
</dbReference>
<comment type="caution">
    <text evidence="1">The sequence shown here is derived from an EMBL/GenBank/DDBJ whole genome shotgun (WGS) entry which is preliminary data.</text>
</comment>
<keyword evidence="2" id="KW-1185">Reference proteome</keyword>
<proteinExistence type="predicted"/>
<name>A0ABY1ZNC5_9GAMM</name>
<protein>
    <submittedName>
        <fullName evidence="1">Uncharacterized protein</fullName>
    </submittedName>
</protein>
<evidence type="ECO:0000313" key="1">
    <source>
        <dbReference type="EMBL" id="TBW57985.1"/>
    </source>
</evidence>